<dbReference type="RefSeq" id="WP_106730469.1">
    <property type="nucleotide sequence ID" value="NZ_PXYG01000007.1"/>
</dbReference>
<dbReference type="Pfam" id="PF11412">
    <property type="entry name" value="DsbD_N"/>
    <property type="match status" value="1"/>
</dbReference>
<dbReference type="InterPro" id="IPR022910">
    <property type="entry name" value="Thiol_diS_interchange_DbsD"/>
</dbReference>
<dbReference type="InterPro" id="IPR013766">
    <property type="entry name" value="Thioredoxin_domain"/>
</dbReference>
<keyword evidence="5 18" id="KW-0997">Cell inner membrane</keyword>
<evidence type="ECO:0000256" key="13">
    <source>
        <dbReference type="ARBA" id="ARBA00023136"/>
    </source>
</evidence>
<comment type="similarity">
    <text evidence="2 18">Belongs to the thioredoxin family. DsbD subfamily.</text>
</comment>
<evidence type="ECO:0000256" key="9">
    <source>
        <dbReference type="ARBA" id="ARBA00022982"/>
    </source>
</evidence>
<dbReference type="InterPro" id="IPR036249">
    <property type="entry name" value="Thioredoxin-like_sf"/>
</dbReference>
<dbReference type="OrthoDB" id="9811036at2"/>
<dbReference type="SUPFAM" id="SSF74863">
    <property type="entry name" value="Thiol:disulfide interchange protein DsbD, N-terminal domain (DsbD-alpha)"/>
    <property type="match status" value="1"/>
</dbReference>
<dbReference type="InterPro" id="IPR036929">
    <property type="entry name" value="DsbDN_sf"/>
</dbReference>
<feature type="transmembrane region" description="Helical" evidence="18">
    <location>
        <begin position="222"/>
        <end position="246"/>
    </location>
</feature>
<dbReference type="NCBIfam" id="NF001419">
    <property type="entry name" value="PRK00293.1"/>
    <property type="match status" value="1"/>
</dbReference>
<evidence type="ECO:0000256" key="1">
    <source>
        <dbReference type="ARBA" id="ARBA00004429"/>
    </source>
</evidence>
<keyword evidence="15 18" id="KW-0676">Redox-active center</keyword>
<evidence type="ECO:0000256" key="7">
    <source>
        <dbReference type="ARBA" id="ARBA00022729"/>
    </source>
</evidence>
<keyword evidence="12 18" id="KW-0520">NAD</keyword>
<dbReference type="Gene3D" id="2.60.40.1250">
    <property type="entry name" value="Thiol:disulfide interchange protein DsbD, N-terminal domain"/>
    <property type="match status" value="1"/>
</dbReference>
<dbReference type="HAMAP" id="MF_00399">
    <property type="entry name" value="DbsD"/>
    <property type="match status" value="1"/>
</dbReference>
<dbReference type="PANTHER" id="PTHR32234">
    <property type="entry name" value="THIOL:DISULFIDE INTERCHANGE PROTEIN DSBD"/>
    <property type="match status" value="1"/>
</dbReference>
<feature type="domain" description="Thioredoxin" evidence="19">
    <location>
        <begin position="425"/>
        <end position="581"/>
    </location>
</feature>
<comment type="function">
    <text evidence="18">Required to facilitate the formation of correct disulfide bonds in some periplasmic proteins and for the assembly of the periplasmic c-type cytochromes. Acts by transferring electrons from cytoplasmic thioredoxin to the periplasm. This transfer involves a cascade of disulfide bond formation and reduction steps.</text>
</comment>
<feature type="transmembrane region" description="Helical" evidence="18">
    <location>
        <begin position="258"/>
        <end position="280"/>
    </location>
</feature>
<proteinExistence type="inferred from homology"/>
<keyword evidence="21" id="KW-1185">Reference proteome</keyword>
<comment type="caution">
    <text evidence="20">The sequence shown here is derived from an EMBL/GenBank/DDBJ whole genome shotgun (WGS) entry which is preliminary data.</text>
</comment>
<keyword evidence="14 18" id="KW-1015">Disulfide bond</keyword>
<dbReference type="InterPro" id="IPR017937">
    <property type="entry name" value="Thioredoxin_CS"/>
</dbReference>
<comment type="subcellular location">
    <subcellularLocation>
        <location evidence="1 18">Cell inner membrane</location>
        <topology evidence="1 18">Multi-pass membrane protein</topology>
    </subcellularLocation>
</comment>
<comment type="caution">
    <text evidence="18">Lacks conserved residue(s) required for the propagation of feature annotation.</text>
</comment>
<evidence type="ECO:0000256" key="8">
    <source>
        <dbReference type="ARBA" id="ARBA00022748"/>
    </source>
</evidence>
<evidence type="ECO:0000256" key="15">
    <source>
        <dbReference type="ARBA" id="ARBA00023284"/>
    </source>
</evidence>
<keyword evidence="10 18" id="KW-1133">Transmembrane helix</keyword>
<evidence type="ECO:0000256" key="18">
    <source>
        <dbReference type="HAMAP-Rule" id="MF_00399"/>
    </source>
</evidence>
<feature type="transmembrane region" description="Helical" evidence="18">
    <location>
        <begin position="402"/>
        <end position="418"/>
    </location>
</feature>
<feature type="transmembrane region" description="Helical" evidence="18">
    <location>
        <begin position="337"/>
        <end position="358"/>
    </location>
</feature>
<dbReference type="Pfam" id="PF13899">
    <property type="entry name" value="Thioredoxin_7"/>
    <property type="match status" value="1"/>
</dbReference>
<evidence type="ECO:0000256" key="10">
    <source>
        <dbReference type="ARBA" id="ARBA00022989"/>
    </source>
</evidence>
<feature type="transmembrane region" description="Helical" evidence="18">
    <location>
        <begin position="305"/>
        <end position="331"/>
    </location>
</feature>
<evidence type="ECO:0000259" key="19">
    <source>
        <dbReference type="PROSITE" id="PS51352"/>
    </source>
</evidence>
<dbReference type="EC" id="1.8.1.8" evidence="18"/>
<dbReference type="InterPro" id="IPR028250">
    <property type="entry name" value="DsbDN"/>
</dbReference>
<dbReference type="GO" id="GO:0009055">
    <property type="term" value="F:electron transfer activity"/>
    <property type="evidence" value="ECO:0007669"/>
    <property type="project" value="UniProtKB-UniRule"/>
</dbReference>
<feature type="transmembrane region" description="Helical" evidence="18">
    <location>
        <begin position="430"/>
        <end position="448"/>
    </location>
</feature>
<dbReference type="InterPro" id="IPR035671">
    <property type="entry name" value="DsbD_gamma"/>
</dbReference>
<keyword evidence="8 18" id="KW-0201">Cytochrome c-type biogenesis</keyword>
<dbReference type="CDD" id="cd02953">
    <property type="entry name" value="DsbDgamma"/>
    <property type="match status" value="1"/>
</dbReference>
<feature type="transmembrane region" description="Helical" evidence="18">
    <location>
        <begin position="180"/>
        <end position="210"/>
    </location>
</feature>
<feature type="disulfide bond" description="Redox-active" evidence="18">
    <location>
        <begin position="496"/>
        <end position="499"/>
    </location>
</feature>
<evidence type="ECO:0000256" key="11">
    <source>
        <dbReference type="ARBA" id="ARBA00023002"/>
    </source>
</evidence>
<comment type="catalytic activity">
    <reaction evidence="17 18">
        <text>[protein]-dithiol + NADP(+) = [protein]-disulfide + NADPH + H(+)</text>
        <dbReference type="Rhea" id="RHEA:18753"/>
        <dbReference type="Rhea" id="RHEA-COMP:10593"/>
        <dbReference type="Rhea" id="RHEA-COMP:10594"/>
        <dbReference type="ChEBI" id="CHEBI:15378"/>
        <dbReference type="ChEBI" id="CHEBI:29950"/>
        <dbReference type="ChEBI" id="CHEBI:50058"/>
        <dbReference type="ChEBI" id="CHEBI:57783"/>
        <dbReference type="ChEBI" id="CHEBI:58349"/>
        <dbReference type="EC" id="1.8.1.8"/>
    </reaction>
</comment>
<keyword evidence="7" id="KW-0732">Signal</keyword>
<accession>A0A2P7R1C8</accession>
<dbReference type="PROSITE" id="PS00194">
    <property type="entry name" value="THIOREDOXIN_1"/>
    <property type="match status" value="1"/>
</dbReference>
<keyword evidence="4 18" id="KW-1003">Cell membrane</keyword>
<evidence type="ECO:0000256" key="3">
    <source>
        <dbReference type="ARBA" id="ARBA00022448"/>
    </source>
</evidence>
<name>A0A2P7R1C8_9GAMM</name>
<dbReference type="GO" id="GO:0047134">
    <property type="term" value="F:protein-disulfide reductase [NAD(P)H] activity"/>
    <property type="evidence" value="ECO:0007669"/>
    <property type="project" value="UniProtKB-UniRule"/>
</dbReference>
<keyword evidence="11 18" id="KW-0560">Oxidoreductase</keyword>
<reference evidence="20 21" key="1">
    <citation type="submission" date="2018-03" db="EMBL/GenBank/DDBJ databases">
        <title>The draft genome of Zobellella sp. 59N8.</title>
        <authorList>
            <person name="Liu L."/>
            <person name="Li L."/>
            <person name="Zhang X."/>
            <person name="Liang L."/>
            <person name="Wang T."/>
        </authorList>
    </citation>
    <scope>NUCLEOTIDE SEQUENCE [LARGE SCALE GENOMIC DNA]</scope>
    <source>
        <strain evidence="20 21">59N8</strain>
    </source>
</reference>
<protein>
    <recommendedName>
        <fullName evidence="18">Thiol:disulfide interchange protein DsbD</fullName>
        <ecNumber evidence="18">1.8.1.8</ecNumber>
    </recommendedName>
    <alternativeName>
        <fullName evidence="18">Protein-disulfide reductase</fullName>
        <shortName evidence="18">Disulfide reductase</shortName>
    </alternativeName>
</protein>
<dbReference type="InterPro" id="IPR003834">
    <property type="entry name" value="Cyt_c_assmbl_TM_dom"/>
</dbReference>
<evidence type="ECO:0000256" key="14">
    <source>
        <dbReference type="ARBA" id="ARBA00023157"/>
    </source>
</evidence>
<evidence type="ECO:0000313" key="21">
    <source>
        <dbReference type="Proteomes" id="UP000240243"/>
    </source>
</evidence>
<comment type="catalytic activity">
    <reaction evidence="16 18">
        <text>[protein]-dithiol + NAD(+) = [protein]-disulfide + NADH + H(+)</text>
        <dbReference type="Rhea" id="RHEA:18749"/>
        <dbReference type="Rhea" id="RHEA-COMP:10593"/>
        <dbReference type="Rhea" id="RHEA-COMP:10594"/>
        <dbReference type="ChEBI" id="CHEBI:15378"/>
        <dbReference type="ChEBI" id="CHEBI:29950"/>
        <dbReference type="ChEBI" id="CHEBI:50058"/>
        <dbReference type="ChEBI" id="CHEBI:57540"/>
        <dbReference type="ChEBI" id="CHEBI:57945"/>
        <dbReference type="EC" id="1.8.1.8"/>
    </reaction>
</comment>
<evidence type="ECO:0000256" key="12">
    <source>
        <dbReference type="ARBA" id="ARBA00023027"/>
    </source>
</evidence>
<organism evidence="20 21">
    <name type="scientific">Zobellella endophytica</name>
    <dbReference type="NCBI Taxonomy" id="2116700"/>
    <lineage>
        <taxon>Bacteria</taxon>
        <taxon>Pseudomonadati</taxon>
        <taxon>Pseudomonadota</taxon>
        <taxon>Gammaproteobacteria</taxon>
        <taxon>Aeromonadales</taxon>
        <taxon>Aeromonadaceae</taxon>
        <taxon>Zobellella</taxon>
    </lineage>
</organism>
<dbReference type="GO" id="GO:0017004">
    <property type="term" value="P:cytochrome complex assembly"/>
    <property type="evidence" value="ECO:0007669"/>
    <property type="project" value="UniProtKB-UniRule"/>
</dbReference>
<evidence type="ECO:0000256" key="4">
    <source>
        <dbReference type="ARBA" id="ARBA00022475"/>
    </source>
</evidence>
<dbReference type="AlphaFoldDB" id="A0A2P7R1C8"/>
<gene>
    <name evidence="18" type="primary">dsbD</name>
    <name evidence="20" type="ORF">C7H85_14790</name>
</gene>
<dbReference type="GO" id="GO:0005886">
    <property type="term" value="C:plasma membrane"/>
    <property type="evidence" value="ECO:0007669"/>
    <property type="project" value="UniProtKB-SubCell"/>
</dbReference>
<evidence type="ECO:0000256" key="2">
    <source>
        <dbReference type="ARBA" id="ARBA00007241"/>
    </source>
</evidence>
<dbReference type="Gene3D" id="3.40.30.10">
    <property type="entry name" value="Glutaredoxin"/>
    <property type="match status" value="1"/>
</dbReference>
<keyword evidence="3 18" id="KW-0813">Transport</keyword>
<evidence type="ECO:0000256" key="5">
    <source>
        <dbReference type="ARBA" id="ARBA00022519"/>
    </source>
</evidence>
<keyword evidence="6 18" id="KW-0812">Transmembrane</keyword>
<dbReference type="GO" id="GO:0045454">
    <property type="term" value="P:cell redox homeostasis"/>
    <property type="evidence" value="ECO:0007669"/>
    <property type="project" value="TreeGrafter"/>
</dbReference>
<evidence type="ECO:0000256" key="6">
    <source>
        <dbReference type="ARBA" id="ARBA00022692"/>
    </source>
</evidence>
<evidence type="ECO:0000256" key="16">
    <source>
        <dbReference type="ARBA" id="ARBA00047388"/>
    </source>
</evidence>
<sequence>MMLRRLCLVILCLWLPLAQAGLLERLGIGDAAPARDEFLRVEQAFVIDSRRQGDLLLIDATIAPGYYLYRHSIEVLPEQVRLGEWTLPPGTPHQDEYFGQSRVFYRQLQLRISLEQVSDQSRVSFRYQGCTTGLCYPPQRLSLNLHETRADMAQPAGDGGATDTSAQGRFAAALGARGPWLGVGLFFALGLGLAFTPCVFPMYPILTGLIAGAGRLSPRRSLWLAFVYVQGMALTYTLLGLVVASAGLRAQAALQHPAVLVTMAALFGVLALSMFGLFELRLPGSWQSRLHELANRRRGGSAPGVALMGMISGLVCSPCTTAPLSGALLYVAQSGNLWLGGLALYALSLGMGLPLLLLAAGSGRLLPRAGAWMEQVKVLFGFGLLAVAIIMLERLLSPELSRWLWLALAIAGTGYVVRHVRRRPPSARRALASFVLLFAAGSLLLGGWQQFGGAGEPDPAKPAFIRVKTTADLNRQLQLAREQNKAVMLDLYADWCVACKDFEQKTFRQPEVSRRLAQMVLLQADVTATDAEDLALLNRLGVLGLPTLVFYHGDGQEPAGSRITGFMAAAPFAEHLTRHRLAD</sequence>
<feature type="transmembrane region" description="Helical" evidence="18">
    <location>
        <begin position="378"/>
        <end position="396"/>
    </location>
</feature>
<dbReference type="Proteomes" id="UP000240243">
    <property type="component" value="Unassembled WGS sequence"/>
</dbReference>
<keyword evidence="13 18" id="KW-0472">Membrane</keyword>
<dbReference type="Pfam" id="PF02683">
    <property type="entry name" value="DsbD_TM"/>
    <property type="match status" value="1"/>
</dbReference>
<evidence type="ECO:0000313" key="20">
    <source>
        <dbReference type="EMBL" id="PSJ44016.1"/>
    </source>
</evidence>
<dbReference type="PROSITE" id="PS51352">
    <property type="entry name" value="THIOREDOXIN_2"/>
    <property type="match status" value="1"/>
</dbReference>
<dbReference type="EMBL" id="PXYG01000007">
    <property type="protein sequence ID" value="PSJ44016.1"/>
    <property type="molecule type" value="Genomic_DNA"/>
</dbReference>
<dbReference type="SUPFAM" id="SSF52833">
    <property type="entry name" value="Thioredoxin-like"/>
    <property type="match status" value="1"/>
</dbReference>
<evidence type="ECO:0000256" key="17">
    <source>
        <dbReference type="ARBA" id="ARBA00047804"/>
    </source>
</evidence>
<dbReference type="PANTHER" id="PTHR32234:SF0">
    <property type="entry name" value="THIOL:DISULFIDE INTERCHANGE PROTEIN DSBD"/>
    <property type="match status" value="1"/>
</dbReference>
<keyword evidence="9 18" id="KW-0249">Electron transport</keyword>